<comment type="caution">
    <text evidence="1">The sequence shown here is derived from an EMBL/GenBank/DDBJ whole genome shotgun (WGS) entry which is preliminary data.</text>
</comment>
<proteinExistence type="predicted"/>
<protein>
    <submittedName>
        <fullName evidence="1">Uncharacterized protein</fullName>
    </submittedName>
</protein>
<accession>A0ABQ2F2K7</accession>
<dbReference type="InterPro" id="IPR058002">
    <property type="entry name" value="Gp82"/>
</dbReference>
<evidence type="ECO:0000313" key="2">
    <source>
        <dbReference type="Proteomes" id="UP000647587"/>
    </source>
</evidence>
<dbReference type="EMBL" id="BMPP01000037">
    <property type="protein sequence ID" value="GGK43161.1"/>
    <property type="molecule type" value="Genomic_DNA"/>
</dbReference>
<sequence length="121" mass="13514">MVWVHRNLNRAYWTVRDDPFVISHVESLNLEACEIIVQPGAQARARPNGQRNVRAYVKGRIMPPPVSHPLFGSSTTFFAFRDDAFMSDCGEVITAASAHFDTSGHLWVTLHGTLPAPAPWE</sequence>
<keyword evidence="2" id="KW-1185">Reference proteome</keyword>
<evidence type="ECO:0000313" key="1">
    <source>
        <dbReference type="EMBL" id="GGK43161.1"/>
    </source>
</evidence>
<dbReference type="Proteomes" id="UP000647587">
    <property type="component" value="Unassembled WGS sequence"/>
</dbReference>
<organism evidence="1 2">
    <name type="scientific">Deinococcus malanensis</name>
    <dbReference type="NCBI Taxonomy" id="1706855"/>
    <lineage>
        <taxon>Bacteria</taxon>
        <taxon>Thermotogati</taxon>
        <taxon>Deinococcota</taxon>
        <taxon>Deinococci</taxon>
        <taxon>Deinococcales</taxon>
        <taxon>Deinococcaceae</taxon>
        <taxon>Deinococcus</taxon>
    </lineage>
</organism>
<gene>
    <name evidence="1" type="ORF">GCM10008955_41180</name>
</gene>
<dbReference type="Pfam" id="PF25735">
    <property type="entry name" value="Phage_L5_gp82"/>
    <property type="match status" value="1"/>
</dbReference>
<name>A0ABQ2F2K7_9DEIO</name>
<reference evidence="2" key="1">
    <citation type="journal article" date="2019" name="Int. J. Syst. Evol. Microbiol.">
        <title>The Global Catalogue of Microorganisms (GCM) 10K type strain sequencing project: providing services to taxonomists for standard genome sequencing and annotation.</title>
        <authorList>
            <consortium name="The Broad Institute Genomics Platform"/>
            <consortium name="The Broad Institute Genome Sequencing Center for Infectious Disease"/>
            <person name="Wu L."/>
            <person name="Ma J."/>
        </authorList>
    </citation>
    <scope>NUCLEOTIDE SEQUENCE [LARGE SCALE GENOMIC DNA]</scope>
    <source>
        <strain evidence="2">JCM 30331</strain>
    </source>
</reference>